<accession>A0A9P1JNS1</accession>
<organism evidence="1 2">
    <name type="scientific">Azospirillum baldaniorum</name>
    <dbReference type="NCBI Taxonomy" id="1064539"/>
    <lineage>
        <taxon>Bacteria</taxon>
        <taxon>Pseudomonadati</taxon>
        <taxon>Pseudomonadota</taxon>
        <taxon>Alphaproteobacteria</taxon>
        <taxon>Rhodospirillales</taxon>
        <taxon>Azospirillaceae</taxon>
        <taxon>Azospirillum</taxon>
    </lineage>
</organism>
<keyword evidence="2" id="KW-1185">Reference proteome</keyword>
<name>A0A9P1JNS1_9PROT</name>
<evidence type="ECO:0000313" key="2">
    <source>
        <dbReference type="Proteomes" id="UP000007319"/>
    </source>
</evidence>
<gene>
    <name evidence="1" type="ORF">AZOBR_40073</name>
</gene>
<sequence>MRKGRSAADRPFSFLYVRCYDIAPGRPLQPLPAPLNPLSLWGTAKVAKRADGRRLAGRWH</sequence>
<dbReference type="EMBL" id="HE577327">
    <property type="protein sequence ID" value="CCC96904.1"/>
    <property type="molecule type" value="Genomic_DNA"/>
</dbReference>
<proteinExistence type="predicted"/>
<reference evidence="1 2" key="1">
    <citation type="journal article" date="2011" name="PLoS Genet.">
        <title>Azospirillum genomes reveal transition of bacteria from aquatic to terrestrial environments.</title>
        <authorList>
            <person name="Wisniewski-Dye F."/>
            <person name="Borziak K."/>
            <person name="Khalsa-Moyers G."/>
            <person name="Alexandre G."/>
            <person name="Sukharnikov L.O."/>
            <person name="Wuichet K."/>
            <person name="Hurst G.B."/>
            <person name="McDonald W.H."/>
            <person name="Robertson J.S."/>
            <person name="Barbe V."/>
            <person name="Calteau A."/>
            <person name="Rouy Z."/>
            <person name="Mangenot S."/>
            <person name="Prigent-Combaret C."/>
            <person name="Normand P."/>
            <person name="Boyer M."/>
            <person name="Siguier P."/>
            <person name="Dessaux Y."/>
            <person name="Elmerich C."/>
            <person name="Condemine G."/>
            <person name="Krishnen G."/>
            <person name="Kennedy I."/>
            <person name="Paterson A.H."/>
            <person name="Gonzalez V."/>
            <person name="Mavingui P."/>
            <person name="Zhulin I.B."/>
        </authorList>
    </citation>
    <scope>NUCLEOTIDE SEQUENCE [LARGE SCALE GENOMIC DNA]</scope>
    <source>
        <strain evidence="1 2">Sp245</strain>
    </source>
</reference>
<dbReference type="AlphaFoldDB" id="A0A9P1JNS1"/>
<dbReference type="Proteomes" id="UP000007319">
    <property type="component" value="Chromosome"/>
</dbReference>
<dbReference type="KEGG" id="abs:AZOBR_40073"/>
<protein>
    <submittedName>
        <fullName evidence="1">Uncharacterized protein</fullName>
    </submittedName>
</protein>
<evidence type="ECO:0000313" key="1">
    <source>
        <dbReference type="EMBL" id="CCC96904.1"/>
    </source>
</evidence>